<feature type="transmembrane region" description="Helical" evidence="9">
    <location>
        <begin position="271"/>
        <end position="297"/>
    </location>
</feature>
<feature type="region of interest" description="Disordered" evidence="8">
    <location>
        <begin position="467"/>
        <end position="512"/>
    </location>
</feature>
<evidence type="ECO:0000256" key="1">
    <source>
        <dbReference type="ARBA" id="ARBA00004370"/>
    </source>
</evidence>
<dbReference type="AlphaFoldDB" id="A0A7J9LVT3"/>
<dbReference type="SMART" id="SM00665">
    <property type="entry name" value="B561"/>
    <property type="match status" value="1"/>
</dbReference>
<keyword evidence="2" id="KW-0813">Transport</keyword>
<proteinExistence type="predicted"/>
<feature type="domain" description="DOMON" evidence="11">
    <location>
        <begin position="90"/>
        <end position="203"/>
    </location>
</feature>
<dbReference type="SMART" id="SM00664">
    <property type="entry name" value="DoH"/>
    <property type="match status" value="1"/>
</dbReference>
<sequence length="512" mass="57053">MAIPSFFVSFTKIVVGFCLLCMVHKDFVVAGFEEVRVEHDTNEPLTNGSITTAGTGEDGRSELCGTDLSFLGPPYGNMSTAKMVCSPIWNTFVLRYHQREDNVMTIILSAVYTTGWVGIGFSRNGMMLGSSAMVGWFNRKGHARIKQYYLQGAHASQVIPDKGELPLNGIPPVVSLHGAMIYLAFQAKFEHRLGRQPILLAFGTRYPTGFHHLTKHDDKTAVWFDFSQASVLNIDTSQRKNHGILGLMAWGLILPAGAIVPRYLKHKDPLWYYLHAVIQFLGFILGLASVLLGIQLYQSMNADIPAHRGIGIFVLVLSILQVMAFFLRPNKDSKYRRYWNWYHLWFGRMALFFGSLNIVLGIQYAGAGDDWKIGYGFLLAITLLVVIVLETFSCMRRRRDKSNLPSNFQMNTIYIEGSQSMAKHRCSKGTPQSYMGMDSNPTKAKCSHILGGKALLKLYEPMGLSSGLGDNSRKKPSIDIPGTIPPLFEDPRPTSHQHSITKGYGTAGVKAR</sequence>
<protein>
    <recommendedName>
        <fullName evidence="15">Cytochrome b561 and DOMON domain-containing protein</fullName>
    </recommendedName>
</protein>
<feature type="domain" description="Cytochrome b561" evidence="12">
    <location>
        <begin position="208"/>
        <end position="398"/>
    </location>
</feature>
<evidence type="ECO:0000313" key="13">
    <source>
        <dbReference type="EMBL" id="MBA0862932.1"/>
    </source>
</evidence>
<accession>A0A7J9LVT3</accession>
<evidence type="ECO:0000256" key="10">
    <source>
        <dbReference type="SAM" id="SignalP"/>
    </source>
</evidence>
<dbReference type="Pfam" id="PF03188">
    <property type="entry name" value="Cytochrom_B561"/>
    <property type="match status" value="1"/>
</dbReference>
<feature type="transmembrane region" description="Helical" evidence="9">
    <location>
        <begin position="243"/>
        <end position="264"/>
    </location>
</feature>
<evidence type="ECO:0000256" key="5">
    <source>
        <dbReference type="ARBA" id="ARBA00022982"/>
    </source>
</evidence>
<evidence type="ECO:0000256" key="4">
    <source>
        <dbReference type="ARBA" id="ARBA00022729"/>
    </source>
</evidence>
<dbReference type="GO" id="GO:0016020">
    <property type="term" value="C:membrane"/>
    <property type="evidence" value="ECO:0007669"/>
    <property type="project" value="UniProtKB-SubCell"/>
</dbReference>
<dbReference type="CDD" id="cd08760">
    <property type="entry name" value="Cyt_b561_FRRS1_like"/>
    <property type="match status" value="1"/>
</dbReference>
<evidence type="ECO:0008006" key="15">
    <source>
        <dbReference type="Google" id="ProtNLM"/>
    </source>
</evidence>
<evidence type="ECO:0000256" key="2">
    <source>
        <dbReference type="ARBA" id="ARBA00022448"/>
    </source>
</evidence>
<dbReference type="Pfam" id="PF03351">
    <property type="entry name" value="DOMON"/>
    <property type="match status" value="1"/>
</dbReference>
<keyword evidence="7 9" id="KW-0472">Membrane</keyword>
<dbReference type="CDD" id="cd09631">
    <property type="entry name" value="DOMON_DOH"/>
    <property type="match status" value="1"/>
</dbReference>
<evidence type="ECO:0000256" key="7">
    <source>
        <dbReference type="ARBA" id="ARBA00023136"/>
    </source>
</evidence>
<dbReference type="Gene3D" id="1.20.120.1770">
    <property type="match status" value="1"/>
</dbReference>
<evidence type="ECO:0000259" key="12">
    <source>
        <dbReference type="PROSITE" id="PS50939"/>
    </source>
</evidence>
<feature type="chain" id="PRO_5029705682" description="Cytochrome b561 and DOMON domain-containing protein" evidence="10">
    <location>
        <begin position="17"/>
        <end position="512"/>
    </location>
</feature>
<evidence type="ECO:0000259" key="11">
    <source>
        <dbReference type="PROSITE" id="PS50836"/>
    </source>
</evidence>
<keyword evidence="5" id="KW-0249">Electron transport</keyword>
<comment type="subcellular location">
    <subcellularLocation>
        <location evidence="1">Membrane</location>
    </subcellularLocation>
</comment>
<dbReference type="InterPro" id="IPR006593">
    <property type="entry name" value="Cyt_b561/ferric_Rdtase_TM"/>
</dbReference>
<dbReference type="PROSITE" id="PS50836">
    <property type="entry name" value="DOMON"/>
    <property type="match status" value="1"/>
</dbReference>
<evidence type="ECO:0000256" key="9">
    <source>
        <dbReference type="SAM" id="Phobius"/>
    </source>
</evidence>
<evidence type="ECO:0000256" key="8">
    <source>
        <dbReference type="SAM" id="MobiDB-lite"/>
    </source>
</evidence>
<dbReference type="OrthoDB" id="19261at2759"/>
<feature type="transmembrane region" description="Helical" evidence="9">
    <location>
        <begin position="373"/>
        <end position="392"/>
    </location>
</feature>
<dbReference type="Proteomes" id="UP000593576">
    <property type="component" value="Unassembled WGS sequence"/>
</dbReference>
<dbReference type="EMBL" id="JABFAF010000008">
    <property type="protein sequence ID" value="MBA0862932.1"/>
    <property type="molecule type" value="Genomic_DNA"/>
</dbReference>
<feature type="transmembrane region" description="Helical" evidence="9">
    <location>
        <begin position="309"/>
        <end position="328"/>
    </location>
</feature>
<evidence type="ECO:0000256" key="6">
    <source>
        <dbReference type="ARBA" id="ARBA00022989"/>
    </source>
</evidence>
<evidence type="ECO:0000313" key="14">
    <source>
        <dbReference type="Proteomes" id="UP000593576"/>
    </source>
</evidence>
<dbReference type="InterPro" id="IPR045266">
    <property type="entry name" value="DOH_DOMON"/>
</dbReference>
<dbReference type="InterPro" id="IPR005018">
    <property type="entry name" value="DOMON_domain"/>
</dbReference>
<keyword evidence="14" id="KW-1185">Reference proteome</keyword>
<feature type="signal peptide" evidence="10">
    <location>
        <begin position="1"/>
        <end position="16"/>
    </location>
</feature>
<organism evidence="13 14">
    <name type="scientific">Gossypium schwendimanii</name>
    <name type="common">Cotton</name>
    <dbReference type="NCBI Taxonomy" id="34291"/>
    <lineage>
        <taxon>Eukaryota</taxon>
        <taxon>Viridiplantae</taxon>
        <taxon>Streptophyta</taxon>
        <taxon>Embryophyta</taxon>
        <taxon>Tracheophyta</taxon>
        <taxon>Spermatophyta</taxon>
        <taxon>Magnoliopsida</taxon>
        <taxon>eudicotyledons</taxon>
        <taxon>Gunneridae</taxon>
        <taxon>Pentapetalae</taxon>
        <taxon>rosids</taxon>
        <taxon>malvids</taxon>
        <taxon>Malvales</taxon>
        <taxon>Malvaceae</taxon>
        <taxon>Malvoideae</taxon>
        <taxon>Gossypium</taxon>
    </lineage>
</organism>
<comment type="caution">
    <text evidence="13">The sequence shown here is derived from an EMBL/GenBank/DDBJ whole genome shotgun (WGS) entry which is preliminary data.</text>
</comment>
<dbReference type="PANTHER" id="PTHR23130">
    <property type="entry name" value="CYTOCHROME B561 AND DOMON DOMAIN-CONTAINING PROTEIN"/>
    <property type="match status" value="1"/>
</dbReference>
<keyword evidence="6 9" id="KW-1133">Transmembrane helix</keyword>
<dbReference type="PROSITE" id="PS50939">
    <property type="entry name" value="CYTOCHROME_B561"/>
    <property type="match status" value="1"/>
</dbReference>
<feature type="transmembrane region" description="Helical" evidence="9">
    <location>
        <begin position="349"/>
        <end position="367"/>
    </location>
</feature>
<dbReference type="PANTHER" id="PTHR23130:SF115">
    <property type="entry name" value="OS01G0680900 PROTEIN"/>
    <property type="match status" value="1"/>
</dbReference>
<keyword evidence="4 10" id="KW-0732">Signal</keyword>
<name>A0A7J9LVT3_GOSSC</name>
<gene>
    <name evidence="13" type="ORF">Goshw_014445</name>
</gene>
<keyword evidence="3 9" id="KW-0812">Transmembrane</keyword>
<reference evidence="13 14" key="1">
    <citation type="journal article" date="2019" name="Genome Biol. Evol.">
        <title>Insights into the evolution of the New World diploid cottons (Gossypium, subgenus Houzingenia) based on genome sequencing.</title>
        <authorList>
            <person name="Grover C.E."/>
            <person name="Arick M.A. 2nd"/>
            <person name="Thrash A."/>
            <person name="Conover J.L."/>
            <person name="Sanders W.S."/>
            <person name="Peterson D.G."/>
            <person name="Frelichowski J.E."/>
            <person name="Scheffler J.A."/>
            <person name="Scheffler B.E."/>
            <person name="Wendel J.F."/>
        </authorList>
    </citation>
    <scope>NUCLEOTIDE SEQUENCE [LARGE SCALE GENOMIC DNA]</scope>
    <source>
        <strain evidence="13">1</strain>
        <tissue evidence="13">Leaf</tissue>
    </source>
</reference>
<evidence type="ECO:0000256" key="3">
    <source>
        <dbReference type="ARBA" id="ARBA00022692"/>
    </source>
</evidence>